<protein>
    <submittedName>
        <fullName evidence="1">Uncharacterized protein</fullName>
    </submittedName>
</protein>
<dbReference type="Proteomes" id="UP000001343">
    <property type="component" value="Unassembled WGS sequence"/>
</dbReference>
<organism evidence="1 2">
    <name type="scientific">Leptospira mayottensis 200901122</name>
    <dbReference type="NCBI Taxonomy" id="1193010"/>
    <lineage>
        <taxon>Bacteria</taxon>
        <taxon>Pseudomonadati</taxon>
        <taxon>Spirochaetota</taxon>
        <taxon>Spirochaetia</taxon>
        <taxon>Leptospirales</taxon>
        <taxon>Leptospiraceae</taxon>
        <taxon>Leptospira</taxon>
    </lineage>
</organism>
<evidence type="ECO:0000313" key="2">
    <source>
        <dbReference type="Proteomes" id="UP000001343"/>
    </source>
</evidence>
<dbReference type="AlphaFoldDB" id="A0AA87MLX7"/>
<gene>
    <name evidence="1" type="ORF">LEP1GSC125_1253</name>
</gene>
<reference evidence="1 2" key="1">
    <citation type="journal article" date="2014" name="Int. J. Syst. Evol. Microbiol.">
        <title>Leptospira mayottensis sp. nov., a pathogenic species of the genus Leptospira isolated from humans.</title>
        <authorList>
            <person name="Bourhy P."/>
            <person name="Collet L."/>
            <person name="Brisse S."/>
            <person name="Picardeau M."/>
        </authorList>
    </citation>
    <scope>NUCLEOTIDE SEQUENCE [LARGE SCALE GENOMIC DNA]</scope>
    <source>
        <strain evidence="1 2">200901122</strain>
    </source>
</reference>
<evidence type="ECO:0000313" key="1">
    <source>
        <dbReference type="EMBL" id="EKR98135.1"/>
    </source>
</evidence>
<dbReference type="EMBL" id="AKWM02000083">
    <property type="protein sequence ID" value="EKR98135.1"/>
    <property type="molecule type" value="Genomic_DNA"/>
</dbReference>
<accession>A0AA87MLX7</accession>
<name>A0AA87MLX7_9LEPT</name>
<dbReference type="RefSeq" id="WP_002748945.1">
    <property type="nucleotide sequence ID" value="NZ_AKWM02000083.1"/>
</dbReference>
<sequence>MKVKCIKLKTEKTYQIKHVPNWMEESMKVGNVYTAFGLEFNLDLLYVTIFFDERHLVDVPMEILEIIDERVSNEWKAKLWRDGRFTLWPEMFYEKDFFENFSDWQTDERERFKLLRERMESESSEPRED</sequence>
<comment type="caution">
    <text evidence="1">The sequence shown here is derived from an EMBL/GenBank/DDBJ whole genome shotgun (WGS) entry which is preliminary data.</text>
</comment>
<proteinExistence type="predicted"/>